<proteinExistence type="predicted"/>
<dbReference type="OrthoDB" id="2359582at2759"/>
<gene>
    <name evidence="1" type="ORF">C1645_791801</name>
</gene>
<accession>A0A397S7V4</accession>
<evidence type="ECO:0000313" key="2">
    <source>
        <dbReference type="Proteomes" id="UP000265703"/>
    </source>
</evidence>
<organism evidence="1 2">
    <name type="scientific">Glomus cerebriforme</name>
    <dbReference type="NCBI Taxonomy" id="658196"/>
    <lineage>
        <taxon>Eukaryota</taxon>
        <taxon>Fungi</taxon>
        <taxon>Fungi incertae sedis</taxon>
        <taxon>Mucoromycota</taxon>
        <taxon>Glomeromycotina</taxon>
        <taxon>Glomeromycetes</taxon>
        <taxon>Glomerales</taxon>
        <taxon>Glomeraceae</taxon>
        <taxon>Glomus</taxon>
    </lineage>
</organism>
<evidence type="ECO:0000313" key="1">
    <source>
        <dbReference type="EMBL" id="RIA80816.1"/>
    </source>
</evidence>
<dbReference type="EMBL" id="QKYT01000892">
    <property type="protein sequence ID" value="RIA80816.1"/>
    <property type="molecule type" value="Genomic_DNA"/>
</dbReference>
<keyword evidence="2" id="KW-1185">Reference proteome</keyword>
<sequence length="295" mass="34704">MSLGGVSLLDSPLDLDDFSGDKNENEYHDVSSSNRSISNSSLKTWHHQFLKVDFKIINNERMFQKSTLYLRYITLELCVALHYTEIVIPLNQVQKFHLARNREIYLELKSDFTRHYYHNPKGSFGTRIPIQKDPTNKFEQTNIFVFTPAEWVDINTLKFFEEGVNQLIKHQIQNQSNLNEPTVQYSEINSLIYIGDEKDQIESFNSNISGDDNESIHIICNFITKKYLLHVSKELSFNDILSMIQKRYRVVINLNTVTYKNQVDDKINLIDNEDWNAAKWEIEMARVPNINLYFY</sequence>
<comment type="caution">
    <text evidence="1">The sequence shown here is derived from an EMBL/GenBank/DDBJ whole genome shotgun (WGS) entry which is preliminary data.</text>
</comment>
<dbReference type="Proteomes" id="UP000265703">
    <property type="component" value="Unassembled WGS sequence"/>
</dbReference>
<dbReference type="SUPFAM" id="SSF54277">
    <property type="entry name" value="CAD &amp; PB1 domains"/>
    <property type="match status" value="1"/>
</dbReference>
<dbReference type="AlphaFoldDB" id="A0A397S7V4"/>
<name>A0A397S7V4_9GLOM</name>
<protein>
    <submittedName>
        <fullName evidence="1">Uncharacterized protein</fullName>
    </submittedName>
</protein>
<reference evidence="1 2" key="1">
    <citation type="submission" date="2018-06" db="EMBL/GenBank/DDBJ databases">
        <title>Comparative genomics reveals the genomic features of Rhizophagus irregularis, R. cerebriforme, R. diaphanum and Gigaspora rosea, and their symbiotic lifestyle signature.</title>
        <authorList>
            <person name="Morin E."/>
            <person name="San Clemente H."/>
            <person name="Chen E.C.H."/>
            <person name="De La Providencia I."/>
            <person name="Hainaut M."/>
            <person name="Kuo A."/>
            <person name="Kohler A."/>
            <person name="Murat C."/>
            <person name="Tang N."/>
            <person name="Roy S."/>
            <person name="Loubradou J."/>
            <person name="Henrissat B."/>
            <person name="Grigoriev I.V."/>
            <person name="Corradi N."/>
            <person name="Roux C."/>
            <person name="Martin F.M."/>
        </authorList>
    </citation>
    <scope>NUCLEOTIDE SEQUENCE [LARGE SCALE GENOMIC DNA]</scope>
    <source>
        <strain evidence="1 2">DAOM 227022</strain>
    </source>
</reference>